<dbReference type="RefSeq" id="WP_329773865.1">
    <property type="nucleotide sequence ID" value="NZ_JAYDYW010000002.1"/>
</dbReference>
<evidence type="ECO:0000313" key="3">
    <source>
        <dbReference type="EMBL" id="MEE1672488.1"/>
    </source>
</evidence>
<evidence type="ECO:0000259" key="2">
    <source>
        <dbReference type="SMART" id="SM00014"/>
    </source>
</evidence>
<feature type="chain" id="PRO_5046434124" evidence="1">
    <location>
        <begin position="23"/>
        <end position="409"/>
    </location>
</feature>
<protein>
    <submittedName>
        <fullName evidence="3">Phosphatase PAP2 family protein</fullName>
    </submittedName>
</protein>
<proteinExistence type="predicted"/>
<keyword evidence="4" id="KW-1185">Reference proteome</keyword>
<feature type="signal peptide" evidence="1">
    <location>
        <begin position="1"/>
        <end position="22"/>
    </location>
</feature>
<reference evidence="3 4" key="2">
    <citation type="submission" date="2023-12" db="EMBL/GenBank/DDBJ databases">
        <authorList>
            <consortium name="Cladostephus spongiosus"/>
            <person name="Lorente B."/>
            <person name="Cabral C."/>
            <person name="Frias J."/>
            <person name="Faria J."/>
            <person name="Toubarro D."/>
        </authorList>
    </citation>
    <scope>NUCLEOTIDE SEQUENCE [LARGE SCALE GENOMIC DNA]</scope>
    <source>
        <strain evidence="3 4">ZMCS4</strain>
    </source>
</reference>
<comment type="caution">
    <text evidence="3">The sequence shown here is derived from an EMBL/GenBank/DDBJ whole genome shotgun (WGS) entry which is preliminary data.</text>
</comment>
<keyword evidence="1" id="KW-0732">Signal</keyword>
<gene>
    <name evidence="3" type="ORF">SNR37_001817</name>
</gene>
<dbReference type="CDD" id="cd03394">
    <property type="entry name" value="PAP2_like_5"/>
    <property type="match status" value="1"/>
</dbReference>
<dbReference type="InterPro" id="IPR011250">
    <property type="entry name" value="OMP/PagP_B-barrel"/>
</dbReference>
<dbReference type="Proteomes" id="UP001310248">
    <property type="component" value="Unassembled WGS sequence"/>
</dbReference>
<reference evidence="4" key="1">
    <citation type="submission" date="2023-07" db="EMBL/GenBank/DDBJ databases">
        <title>Draft genome sequence of Agarivorans aestuarii strain ZMCS4, a CAZymes producing bacteria isolated from the marine brown algae Clodostephus spongiosus.</title>
        <authorList>
            <person name="Lorente B."/>
            <person name="Cabral C."/>
            <person name="Frias J."/>
            <person name="Faria J."/>
            <person name="Toubarro D."/>
        </authorList>
    </citation>
    <scope>NUCLEOTIDE SEQUENCE [LARGE SCALE GENOMIC DNA]</scope>
    <source>
        <strain evidence="4">ZMCS4</strain>
    </source>
</reference>
<sequence length="409" mass="45277">MKLKTSLISAAILSVFSANAVADETYVQIGDYTQILLPLGGLGVSLAKGDTEGSWQLTKSFATTMIFTHGIKFAVDKRRPNFTTNNSFPSGHTAAAFSGASFFQTRYGSAWGVPAYALAAYTGWSRVHGDKHYWDDVIAGASIATLSNLFFVNPIDEDIKVSPMVDGDAKGLQISLSNGFFEGGTRSKKPPTAFDPKFKFDFLLGPTRLKSNDIGSFASNQNIEFGQEDTLTTAAARWTWLASDQHSFSYATQPYEARDQGKVEGGGDVYAQYQVWDNLVNWQYDLQLGKQWIGKAGLGLLIQYAQASLYPDSSFSKELEGDEEWLFYPLANATLGYHFTPKVNLAFTGEYGNNGDGEVLMTDLGLNYAFNKRWDIGGGYSYYKRDQDNAKTFRKIEFDSIYLRLGYAF</sequence>
<dbReference type="SUPFAM" id="SSF48317">
    <property type="entry name" value="Acid phosphatase/Vanadium-dependent haloperoxidase"/>
    <property type="match status" value="1"/>
</dbReference>
<dbReference type="InterPro" id="IPR000326">
    <property type="entry name" value="PAP2/HPO"/>
</dbReference>
<dbReference type="SMART" id="SM00014">
    <property type="entry name" value="acidPPc"/>
    <property type="match status" value="1"/>
</dbReference>
<evidence type="ECO:0000256" key="1">
    <source>
        <dbReference type="SAM" id="SignalP"/>
    </source>
</evidence>
<dbReference type="Gene3D" id="1.20.144.10">
    <property type="entry name" value="Phosphatidic acid phosphatase type 2/haloperoxidase"/>
    <property type="match status" value="1"/>
</dbReference>
<dbReference type="InterPro" id="IPR036938">
    <property type="entry name" value="PAP2/HPO_sf"/>
</dbReference>
<dbReference type="Pfam" id="PF01569">
    <property type="entry name" value="PAP2"/>
    <property type="match status" value="1"/>
</dbReference>
<dbReference type="EMBL" id="JAYDYW010000002">
    <property type="protein sequence ID" value="MEE1672488.1"/>
    <property type="molecule type" value="Genomic_DNA"/>
</dbReference>
<accession>A0ABU7FZJ1</accession>
<dbReference type="SUPFAM" id="SSF56925">
    <property type="entry name" value="OMPA-like"/>
    <property type="match status" value="1"/>
</dbReference>
<name>A0ABU7FZJ1_9ALTE</name>
<evidence type="ECO:0000313" key="4">
    <source>
        <dbReference type="Proteomes" id="UP001310248"/>
    </source>
</evidence>
<organism evidence="3 4">
    <name type="scientific">Agarivorans aestuarii</name>
    <dbReference type="NCBI Taxonomy" id="1563703"/>
    <lineage>
        <taxon>Bacteria</taxon>
        <taxon>Pseudomonadati</taxon>
        <taxon>Pseudomonadota</taxon>
        <taxon>Gammaproteobacteria</taxon>
        <taxon>Alteromonadales</taxon>
        <taxon>Alteromonadaceae</taxon>
        <taxon>Agarivorans</taxon>
    </lineage>
</organism>
<feature type="domain" description="Phosphatidic acid phosphatase type 2/haloperoxidase" evidence="2">
    <location>
        <begin position="52"/>
        <end position="152"/>
    </location>
</feature>